<dbReference type="EMBL" id="JAYMYS010000004">
    <property type="protein sequence ID" value="KAK7395788.1"/>
    <property type="molecule type" value="Genomic_DNA"/>
</dbReference>
<organism evidence="1 2">
    <name type="scientific">Psophocarpus tetragonolobus</name>
    <name type="common">Winged bean</name>
    <name type="synonym">Dolichos tetragonolobus</name>
    <dbReference type="NCBI Taxonomy" id="3891"/>
    <lineage>
        <taxon>Eukaryota</taxon>
        <taxon>Viridiplantae</taxon>
        <taxon>Streptophyta</taxon>
        <taxon>Embryophyta</taxon>
        <taxon>Tracheophyta</taxon>
        <taxon>Spermatophyta</taxon>
        <taxon>Magnoliopsida</taxon>
        <taxon>eudicotyledons</taxon>
        <taxon>Gunneridae</taxon>
        <taxon>Pentapetalae</taxon>
        <taxon>rosids</taxon>
        <taxon>fabids</taxon>
        <taxon>Fabales</taxon>
        <taxon>Fabaceae</taxon>
        <taxon>Papilionoideae</taxon>
        <taxon>50 kb inversion clade</taxon>
        <taxon>NPAAA clade</taxon>
        <taxon>indigoferoid/millettioid clade</taxon>
        <taxon>Phaseoleae</taxon>
        <taxon>Psophocarpus</taxon>
    </lineage>
</organism>
<protein>
    <submittedName>
        <fullName evidence="1">Uncharacterized protein</fullName>
    </submittedName>
</protein>
<evidence type="ECO:0000313" key="1">
    <source>
        <dbReference type="EMBL" id="KAK7395788.1"/>
    </source>
</evidence>
<evidence type="ECO:0000313" key="2">
    <source>
        <dbReference type="Proteomes" id="UP001386955"/>
    </source>
</evidence>
<reference evidence="1 2" key="1">
    <citation type="submission" date="2024-01" db="EMBL/GenBank/DDBJ databases">
        <title>The genomes of 5 underutilized Papilionoideae crops provide insights into root nodulation and disease resistanc.</title>
        <authorList>
            <person name="Jiang F."/>
        </authorList>
    </citation>
    <scope>NUCLEOTIDE SEQUENCE [LARGE SCALE GENOMIC DNA]</scope>
    <source>
        <strain evidence="1">DUOXIRENSHENG_FW03</strain>
        <tissue evidence="1">Leaves</tissue>
    </source>
</reference>
<proteinExistence type="predicted"/>
<comment type="caution">
    <text evidence="1">The sequence shown here is derived from an EMBL/GenBank/DDBJ whole genome shotgun (WGS) entry which is preliminary data.</text>
</comment>
<dbReference type="AlphaFoldDB" id="A0AAN9XKQ3"/>
<keyword evidence="2" id="KW-1185">Reference proteome</keyword>
<sequence>MPPNPIFLHSPRSNVAISHIPNCNPFFRTKLGTHFFSSIAQPGRFQTVWVAAQKTRLASWWALPELRGDAAEPTAALLALRRMWDLVDDQRPVAFVAVGSLVIAAPPALRDEGSTPFSCDANGWNWIKRKNICYQLGHEGDFA</sequence>
<accession>A0AAN9XKQ3</accession>
<dbReference type="Proteomes" id="UP001386955">
    <property type="component" value="Unassembled WGS sequence"/>
</dbReference>
<gene>
    <name evidence="1" type="ORF">VNO78_16358</name>
</gene>
<name>A0AAN9XKQ3_PSOTE</name>